<dbReference type="GO" id="GO:0055085">
    <property type="term" value="P:transmembrane transport"/>
    <property type="evidence" value="ECO:0007669"/>
    <property type="project" value="InterPro"/>
</dbReference>
<evidence type="ECO:0000256" key="2">
    <source>
        <dbReference type="ARBA" id="ARBA00010145"/>
    </source>
</evidence>
<feature type="transmembrane region" description="Helical" evidence="8">
    <location>
        <begin position="6"/>
        <end position="22"/>
    </location>
</feature>
<keyword evidence="3" id="KW-0813">Transport</keyword>
<dbReference type="Pfam" id="PF03547">
    <property type="entry name" value="Mem_trans"/>
    <property type="match status" value="1"/>
</dbReference>
<feature type="transmembrane region" description="Helical" evidence="8">
    <location>
        <begin position="190"/>
        <end position="215"/>
    </location>
</feature>
<dbReference type="PANTHER" id="PTHR36838:SF4">
    <property type="entry name" value="AUXIN EFFLUX CARRIER FAMILY PROTEIN"/>
    <property type="match status" value="1"/>
</dbReference>
<feature type="transmembrane region" description="Helical" evidence="8">
    <location>
        <begin position="66"/>
        <end position="88"/>
    </location>
</feature>
<organism evidence="9">
    <name type="scientific">Thermodesulforhabdus norvegica</name>
    <dbReference type="NCBI Taxonomy" id="39841"/>
    <lineage>
        <taxon>Bacteria</taxon>
        <taxon>Pseudomonadati</taxon>
        <taxon>Thermodesulfobacteriota</taxon>
        <taxon>Syntrophobacteria</taxon>
        <taxon>Syntrophobacterales</taxon>
        <taxon>Thermodesulforhabdaceae</taxon>
        <taxon>Thermodesulforhabdus</taxon>
    </lineage>
</organism>
<keyword evidence="7 8" id="KW-0472">Membrane</keyword>
<evidence type="ECO:0000256" key="1">
    <source>
        <dbReference type="ARBA" id="ARBA00004651"/>
    </source>
</evidence>
<proteinExistence type="inferred from homology"/>
<comment type="subcellular location">
    <subcellularLocation>
        <location evidence="1">Cell membrane</location>
        <topology evidence="1">Multi-pass membrane protein</topology>
    </subcellularLocation>
</comment>
<evidence type="ECO:0000256" key="6">
    <source>
        <dbReference type="ARBA" id="ARBA00022989"/>
    </source>
</evidence>
<evidence type="ECO:0000256" key="7">
    <source>
        <dbReference type="ARBA" id="ARBA00023136"/>
    </source>
</evidence>
<reference evidence="9" key="1">
    <citation type="journal article" date="2020" name="mSystems">
        <title>Genome- and Community-Level Interaction Insights into Carbon Utilization and Element Cycling Functions of Hydrothermarchaeota in Hydrothermal Sediment.</title>
        <authorList>
            <person name="Zhou Z."/>
            <person name="Liu Y."/>
            <person name="Xu W."/>
            <person name="Pan J."/>
            <person name="Luo Z.H."/>
            <person name="Li M."/>
        </authorList>
    </citation>
    <scope>NUCLEOTIDE SEQUENCE [LARGE SCALE GENOMIC DNA]</scope>
    <source>
        <strain evidence="9">HyVt-19</strain>
    </source>
</reference>
<gene>
    <name evidence="9" type="ORF">ENG14_01500</name>
</gene>
<dbReference type="AlphaFoldDB" id="A0A7C0WT26"/>
<keyword evidence="5 8" id="KW-0812">Transmembrane</keyword>
<evidence type="ECO:0000256" key="4">
    <source>
        <dbReference type="ARBA" id="ARBA00022475"/>
    </source>
</evidence>
<keyword evidence="6 8" id="KW-1133">Transmembrane helix</keyword>
<dbReference type="InterPro" id="IPR038770">
    <property type="entry name" value="Na+/solute_symporter_sf"/>
</dbReference>
<evidence type="ECO:0000256" key="5">
    <source>
        <dbReference type="ARBA" id="ARBA00022692"/>
    </source>
</evidence>
<dbReference type="EMBL" id="DQZW01000074">
    <property type="protein sequence ID" value="HDL89563.1"/>
    <property type="molecule type" value="Genomic_DNA"/>
</dbReference>
<dbReference type="Gene3D" id="1.20.1530.20">
    <property type="match status" value="1"/>
</dbReference>
<dbReference type="GO" id="GO:0005886">
    <property type="term" value="C:plasma membrane"/>
    <property type="evidence" value="ECO:0007669"/>
    <property type="project" value="UniProtKB-SubCell"/>
</dbReference>
<sequence>MGSILSNATIPIFSVIVLGYFLRKKEVITPQWIGPANTVTFYVAVPAVIFRAVARQETIIKLSAPVSLVILGSIGVALCVAYMVTLLAKIKGDTAATFVHSSVHGNIGYMAYAVAYYGLGKSGFQTAVFLSPLLLIAQNTVAVLIFALKERSGQTKILLKLFLTGICVNPIILAVVSGIIVSLFQIHIPVWLGQFIDILASMGLPTALLLIGSNLTFTNVGNDVTKLAAVGCIKLLLMPLTGVVLLHLLHLPADYAKPFAILLGAPTATVTYVMARQLGGDPVFASEAISIHTLACAVTYSISLAVL</sequence>
<feature type="transmembrane region" description="Helical" evidence="8">
    <location>
        <begin position="34"/>
        <end position="54"/>
    </location>
</feature>
<keyword evidence="4" id="KW-1003">Cell membrane</keyword>
<dbReference type="Proteomes" id="UP000886355">
    <property type="component" value="Unassembled WGS sequence"/>
</dbReference>
<feature type="transmembrane region" description="Helical" evidence="8">
    <location>
        <begin position="255"/>
        <end position="275"/>
    </location>
</feature>
<feature type="transmembrane region" description="Helical" evidence="8">
    <location>
        <begin position="161"/>
        <end position="184"/>
    </location>
</feature>
<name>A0A7C0WT26_9BACT</name>
<protein>
    <submittedName>
        <fullName evidence="9">AEC family transporter</fullName>
    </submittedName>
</protein>
<evidence type="ECO:0000256" key="3">
    <source>
        <dbReference type="ARBA" id="ARBA00022448"/>
    </source>
</evidence>
<dbReference type="InterPro" id="IPR004776">
    <property type="entry name" value="Mem_transp_PIN-like"/>
</dbReference>
<comment type="similarity">
    <text evidence="2">Belongs to the auxin efflux carrier (TC 2.A.69) family.</text>
</comment>
<feature type="transmembrane region" description="Helical" evidence="8">
    <location>
        <begin position="287"/>
        <end position="306"/>
    </location>
</feature>
<evidence type="ECO:0000256" key="8">
    <source>
        <dbReference type="SAM" id="Phobius"/>
    </source>
</evidence>
<evidence type="ECO:0000313" key="9">
    <source>
        <dbReference type="EMBL" id="HDL89563.1"/>
    </source>
</evidence>
<feature type="transmembrane region" description="Helical" evidence="8">
    <location>
        <begin position="227"/>
        <end position="249"/>
    </location>
</feature>
<dbReference type="PANTHER" id="PTHR36838">
    <property type="entry name" value="AUXIN EFFLUX CARRIER FAMILY PROTEIN"/>
    <property type="match status" value="1"/>
</dbReference>
<comment type="caution">
    <text evidence="9">The sequence shown here is derived from an EMBL/GenBank/DDBJ whole genome shotgun (WGS) entry which is preliminary data.</text>
</comment>
<feature type="transmembrane region" description="Helical" evidence="8">
    <location>
        <begin position="129"/>
        <end position="149"/>
    </location>
</feature>
<accession>A0A7C0WT26</accession>